<organism evidence="2 3">
    <name type="scientific">Albibacterium profundi</name>
    <dbReference type="NCBI Taxonomy" id="3134906"/>
    <lineage>
        <taxon>Bacteria</taxon>
        <taxon>Pseudomonadati</taxon>
        <taxon>Bacteroidota</taxon>
        <taxon>Sphingobacteriia</taxon>
        <taxon>Sphingobacteriales</taxon>
        <taxon>Sphingobacteriaceae</taxon>
        <taxon>Albibacterium</taxon>
    </lineage>
</organism>
<dbReference type="RefSeq" id="WP_375557334.1">
    <property type="nucleotide sequence ID" value="NZ_JBBVGT010000002.1"/>
</dbReference>
<reference evidence="2 3" key="1">
    <citation type="submission" date="2024-04" db="EMBL/GenBank/DDBJ databases">
        <title>Albibacterium profundi sp. nov., isolated from sediment of the Challenger Deep of Mariana Trench.</title>
        <authorList>
            <person name="Wang Y."/>
        </authorList>
    </citation>
    <scope>NUCLEOTIDE SEQUENCE [LARGE SCALE GENOMIC DNA]</scope>
    <source>
        <strain evidence="2 3">RHL897</strain>
    </source>
</reference>
<proteinExistence type="predicted"/>
<keyword evidence="3" id="KW-1185">Reference proteome</keyword>
<sequence>MNPLKSDEFPAEWTKYIDTVTSDCLESLRGQLETFPAFLRSIPAGKSEYAYAEDKWNIKEVVGHVLDTERIMAYRVLCFARNDTKELPGFDQDVYVENGYFSSFSLEHYAEEFIQMRTANLMFFESLRDNALLRSGLAGGRLMSVRALLFMIAGHLNHHRTIIQERYL</sequence>
<comment type="caution">
    <text evidence="2">The sequence shown here is derived from an EMBL/GenBank/DDBJ whole genome shotgun (WGS) entry which is preliminary data.</text>
</comment>
<dbReference type="Proteomes" id="UP001580928">
    <property type="component" value="Unassembled WGS sequence"/>
</dbReference>
<gene>
    <name evidence="2" type="ORF">WKR92_08135</name>
</gene>
<dbReference type="InterPro" id="IPR034660">
    <property type="entry name" value="DinB/YfiT-like"/>
</dbReference>
<feature type="domain" description="DinB-like" evidence="1">
    <location>
        <begin position="31"/>
        <end position="163"/>
    </location>
</feature>
<accession>A0ABV5CE82</accession>
<dbReference type="SUPFAM" id="SSF109854">
    <property type="entry name" value="DinB/YfiT-like putative metalloenzymes"/>
    <property type="match status" value="1"/>
</dbReference>
<name>A0ABV5CE82_9SPHI</name>
<evidence type="ECO:0000313" key="2">
    <source>
        <dbReference type="EMBL" id="MFB5945801.1"/>
    </source>
</evidence>
<dbReference type="Gene3D" id="1.20.120.450">
    <property type="entry name" value="dinb family like domain"/>
    <property type="match status" value="1"/>
</dbReference>
<evidence type="ECO:0000313" key="3">
    <source>
        <dbReference type="Proteomes" id="UP001580928"/>
    </source>
</evidence>
<dbReference type="EMBL" id="JBBVGT010000002">
    <property type="protein sequence ID" value="MFB5945801.1"/>
    <property type="molecule type" value="Genomic_DNA"/>
</dbReference>
<dbReference type="InterPro" id="IPR024775">
    <property type="entry name" value="DinB-like"/>
</dbReference>
<evidence type="ECO:0000259" key="1">
    <source>
        <dbReference type="Pfam" id="PF12867"/>
    </source>
</evidence>
<protein>
    <submittedName>
        <fullName evidence="2">DinB family protein</fullName>
    </submittedName>
</protein>
<dbReference type="Pfam" id="PF12867">
    <property type="entry name" value="DinB_2"/>
    <property type="match status" value="1"/>
</dbReference>